<dbReference type="GO" id="GO:0046872">
    <property type="term" value="F:metal ion binding"/>
    <property type="evidence" value="ECO:0007669"/>
    <property type="project" value="UniProtKB-KW"/>
</dbReference>
<dbReference type="PANTHER" id="PTHR24353">
    <property type="entry name" value="CYCLIC NUCLEOTIDE-DEPENDENT PROTEIN KINASE"/>
    <property type="match status" value="1"/>
</dbReference>
<dbReference type="InterPro" id="IPR011009">
    <property type="entry name" value="Kinase-like_dom_sf"/>
</dbReference>
<evidence type="ECO:0000259" key="23">
    <source>
        <dbReference type="PROSITE" id="PS50042"/>
    </source>
</evidence>
<feature type="binding site" evidence="19 20">
    <location>
        <position position="565"/>
    </location>
    <ligand>
        <name>ATP</name>
        <dbReference type="ChEBI" id="CHEBI:30616"/>
    </ligand>
</feature>
<dbReference type="GO" id="GO:0004691">
    <property type="term" value="F:cAMP-dependent protein kinase activity"/>
    <property type="evidence" value="ECO:0007669"/>
    <property type="project" value="TreeGrafter"/>
</dbReference>
<keyword evidence="11" id="KW-0418">Kinase</keyword>
<comment type="catalytic activity">
    <reaction evidence="17">
        <text>L-seryl-[protein] + ATP = O-phospho-L-seryl-[protein] + ADP + H(+)</text>
        <dbReference type="Rhea" id="RHEA:17989"/>
        <dbReference type="Rhea" id="RHEA-COMP:9863"/>
        <dbReference type="Rhea" id="RHEA-COMP:11604"/>
        <dbReference type="ChEBI" id="CHEBI:15378"/>
        <dbReference type="ChEBI" id="CHEBI:29999"/>
        <dbReference type="ChEBI" id="CHEBI:30616"/>
        <dbReference type="ChEBI" id="CHEBI:83421"/>
        <dbReference type="ChEBI" id="CHEBI:456216"/>
        <dbReference type="EC" id="2.7.11.12"/>
    </reaction>
</comment>
<evidence type="ECO:0000256" key="1">
    <source>
        <dbReference type="ARBA" id="ARBA00001946"/>
    </source>
</evidence>
<keyword evidence="14" id="KW-0142">cGMP-binding</keyword>
<evidence type="ECO:0000256" key="7">
    <source>
        <dbReference type="ARBA" id="ARBA00022535"/>
    </source>
</evidence>
<comment type="catalytic activity">
    <reaction evidence="16">
        <text>L-threonyl-[protein] + ATP = O-phospho-L-threonyl-[protein] + ADP + H(+)</text>
        <dbReference type="Rhea" id="RHEA:46608"/>
        <dbReference type="Rhea" id="RHEA-COMP:11060"/>
        <dbReference type="Rhea" id="RHEA-COMP:11605"/>
        <dbReference type="ChEBI" id="CHEBI:15378"/>
        <dbReference type="ChEBI" id="CHEBI:30013"/>
        <dbReference type="ChEBI" id="CHEBI:30616"/>
        <dbReference type="ChEBI" id="CHEBI:61977"/>
        <dbReference type="ChEBI" id="CHEBI:456216"/>
        <dbReference type="EC" id="2.7.11.12"/>
    </reaction>
</comment>
<feature type="binding site" evidence="19">
    <location>
        <begin position="542"/>
        <end position="550"/>
    </location>
    <ligand>
        <name>ATP</name>
        <dbReference type="ChEBI" id="CHEBI:30616"/>
    </ligand>
</feature>
<feature type="domain" description="Protein kinase" evidence="22">
    <location>
        <begin position="536"/>
        <end position="797"/>
    </location>
</feature>
<dbReference type="PRINTS" id="PR00103">
    <property type="entry name" value="CAMPKINASE"/>
</dbReference>
<keyword evidence="5" id="KW-0963">Cytoplasm</keyword>
<gene>
    <name evidence="25" type="ORF">TrCOL_g11597</name>
</gene>
<feature type="compositionally biased region" description="Low complexity" evidence="21">
    <location>
        <begin position="1"/>
        <end position="25"/>
    </location>
</feature>
<keyword evidence="12 19" id="KW-0067">ATP-binding</keyword>
<dbReference type="FunFam" id="3.30.200.20:FF:000042">
    <property type="entry name" value="Aurora kinase A"/>
    <property type="match status" value="1"/>
</dbReference>
<dbReference type="GO" id="GO:0005524">
    <property type="term" value="F:ATP binding"/>
    <property type="evidence" value="ECO:0007669"/>
    <property type="project" value="UniProtKB-UniRule"/>
</dbReference>
<dbReference type="GO" id="GO:0012505">
    <property type="term" value="C:endomembrane system"/>
    <property type="evidence" value="ECO:0007669"/>
    <property type="project" value="UniProtKB-SubCell"/>
</dbReference>
<dbReference type="PROSITE" id="PS50042">
    <property type="entry name" value="CNMP_BINDING_3"/>
    <property type="match status" value="3"/>
</dbReference>
<evidence type="ECO:0000256" key="15">
    <source>
        <dbReference type="ARBA" id="ARBA00024113"/>
    </source>
</evidence>
<organism evidence="25 26">
    <name type="scientific">Triparma columacea</name>
    <dbReference type="NCBI Taxonomy" id="722753"/>
    <lineage>
        <taxon>Eukaryota</taxon>
        <taxon>Sar</taxon>
        <taxon>Stramenopiles</taxon>
        <taxon>Ochrophyta</taxon>
        <taxon>Bolidophyceae</taxon>
        <taxon>Parmales</taxon>
        <taxon>Triparmaceae</taxon>
        <taxon>Triparma</taxon>
    </lineage>
</organism>
<evidence type="ECO:0000256" key="18">
    <source>
        <dbReference type="PIRSR" id="PIRSR000559-1"/>
    </source>
</evidence>
<dbReference type="Gene3D" id="2.60.120.10">
    <property type="entry name" value="Jelly Rolls"/>
    <property type="match status" value="3"/>
</dbReference>
<dbReference type="Gene3D" id="3.30.200.20">
    <property type="entry name" value="Phosphorylase Kinase, domain 1"/>
    <property type="match status" value="1"/>
</dbReference>
<dbReference type="GO" id="GO:0005952">
    <property type="term" value="C:cAMP-dependent protein kinase complex"/>
    <property type="evidence" value="ECO:0007669"/>
    <property type="project" value="TreeGrafter"/>
</dbReference>
<feature type="region of interest" description="Disordered" evidence="21">
    <location>
        <begin position="1"/>
        <end position="83"/>
    </location>
</feature>
<dbReference type="InterPro" id="IPR014710">
    <property type="entry name" value="RmlC-like_jellyroll"/>
</dbReference>
<protein>
    <recommendedName>
        <fullName evidence="15">cGMP-dependent protein kinase</fullName>
        <ecNumber evidence="4">2.7.11.12</ecNumber>
    </recommendedName>
</protein>
<dbReference type="PROSITE" id="PS00889">
    <property type="entry name" value="CNMP_BINDING_2"/>
    <property type="match status" value="2"/>
</dbReference>
<dbReference type="InterPro" id="IPR017441">
    <property type="entry name" value="Protein_kinase_ATP_BS"/>
</dbReference>
<feature type="domain" description="Cyclic nucleotide-binding" evidence="23">
    <location>
        <begin position="122"/>
        <end position="238"/>
    </location>
</feature>
<accession>A0A9W7GDU7</accession>
<sequence length="851" mass="93769">MSGFNRSNRSFSSPPDPTNSSTTVSGLNSHNRKGGRDSITGALNLYNSPKSPSRKVSRSLGSPDVPVGSSPNPGSRGGRKKKQALFGESYDPLALAKADKKVIPKKDASREIIASALLSHFLFSRLPDNEIITLVDAMEEFKLKEGETIIEEGAVGDYFYIVEEGTFDVLIGETVVLEIDEVCSAFGELALMHNAPRAASVVASSKGTLWGLDRNTFRSTLAATSVSAVEDIKSFLGKVDMLSGLDAAQKSTLAQAVEVQTFEKGQMIIRKGDVGEEMFVIKEGSVVCKVMNEDHAAVHDSTIKTVDVTLSAGDYFGERALMFHEARAADVIATSSCTCYTIASNVFNMVLGSLKDILENNMRVTLLMSLDVFASIPKPKLNALAKALVPMEFEEDDEVICKGYTADHVFLIKSGSASLECNNGETVVLSQGECFGEEALLSGDLYGMTVSAVDDLECLVLMSSTLQELEITLPGKCLARLKYASESRFNNKVQSRQSFGAGHLMEGLEEIRADFGQEQEDEELFQPINIQGINEITTGRTLGTGSFGRVKVATHPESGQILALKILQKEAIRQTRQEKNIMNERFLTGKLRHPFILHLYGTFQDTNCLYMLLEIVMGGELFRLLHGDGTSENRLSIEDTAFYTANVVSVYEYIHADDIVYRDLKPENILISTDGYLKIVDWGFAKKVVDKTYTTCGTPEYLAPELVQGTGHGKGVDWWALGILIFEMLVGRTPYVGDNPDDTMAICRNIMNDEIEFPDDFNPEAMDLVEGLCTREELTRLGCMCGGSEQVKVHPFLESINWKKLKAKLIEAPWKPTVKDKMDVSNFDDIYDDEPEYIEVYSGDQEVFAEF</sequence>
<evidence type="ECO:0000256" key="8">
    <source>
        <dbReference type="ARBA" id="ARBA00022679"/>
    </source>
</evidence>
<keyword evidence="26" id="KW-1185">Reference proteome</keyword>
<feature type="compositionally biased region" description="Low complexity" evidence="21">
    <location>
        <begin position="58"/>
        <end position="74"/>
    </location>
</feature>
<dbReference type="InterPro" id="IPR018488">
    <property type="entry name" value="cNMP-bd_CS"/>
</dbReference>
<dbReference type="PROSITE" id="PS00108">
    <property type="entry name" value="PROTEIN_KINASE_ST"/>
    <property type="match status" value="1"/>
</dbReference>
<name>A0A9W7GDU7_9STRA</name>
<evidence type="ECO:0000256" key="5">
    <source>
        <dbReference type="ARBA" id="ARBA00022490"/>
    </source>
</evidence>
<dbReference type="PROSITE" id="PS00888">
    <property type="entry name" value="CNMP_BINDING_1"/>
    <property type="match status" value="2"/>
</dbReference>
<evidence type="ECO:0000313" key="26">
    <source>
        <dbReference type="Proteomes" id="UP001165065"/>
    </source>
</evidence>
<dbReference type="SUPFAM" id="SSF51206">
    <property type="entry name" value="cAMP-binding domain-like"/>
    <property type="match status" value="3"/>
</dbReference>
<evidence type="ECO:0000256" key="16">
    <source>
        <dbReference type="ARBA" id="ARBA00047298"/>
    </source>
</evidence>
<keyword evidence="9" id="KW-0479">Metal-binding</keyword>
<dbReference type="PROSITE" id="PS00107">
    <property type="entry name" value="PROTEIN_KINASE_ATP"/>
    <property type="match status" value="1"/>
</dbReference>
<evidence type="ECO:0000256" key="10">
    <source>
        <dbReference type="ARBA" id="ARBA00022741"/>
    </source>
</evidence>
<dbReference type="Pfam" id="PF00069">
    <property type="entry name" value="Pkinase"/>
    <property type="match status" value="1"/>
</dbReference>
<comment type="cofactor">
    <cofactor evidence="1">
        <name>Mg(2+)</name>
        <dbReference type="ChEBI" id="CHEBI:18420"/>
    </cofactor>
</comment>
<feature type="domain" description="AGC-kinase C-terminal" evidence="24">
    <location>
        <begin position="798"/>
        <end position="851"/>
    </location>
</feature>
<keyword evidence="8" id="KW-0808">Transferase</keyword>
<dbReference type="SMART" id="SM00220">
    <property type="entry name" value="S_TKc"/>
    <property type="match status" value="1"/>
</dbReference>
<evidence type="ECO:0000256" key="20">
    <source>
        <dbReference type="PROSITE-ProRule" id="PRU10141"/>
    </source>
</evidence>
<evidence type="ECO:0000259" key="24">
    <source>
        <dbReference type="PROSITE" id="PS51285"/>
    </source>
</evidence>
<evidence type="ECO:0000256" key="12">
    <source>
        <dbReference type="ARBA" id="ARBA00022840"/>
    </source>
</evidence>
<dbReference type="PROSITE" id="PS50011">
    <property type="entry name" value="PROTEIN_KINASE_DOM"/>
    <property type="match status" value="1"/>
</dbReference>
<dbReference type="PROSITE" id="PS51285">
    <property type="entry name" value="AGC_KINASE_CTER"/>
    <property type="match status" value="1"/>
</dbReference>
<feature type="domain" description="Cyclic nucleotide-binding" evidence="23">
    <location>
        <begin position="241"/>
        <end position="362"/>
    </location>
</feature>
<dbReference type="InterPro" id="IPR000719">
    <property type="entry name" value="Prot_kinase_dom"/>
</dbReference>
<dbReference type="FunFam" id="2.60.120.10:FF:000068">
    <property type="entry name" value="cGMP-dependent protein kinase"/>
    <property type="match status" value="1"/>
</dbReference>
<reference evidence="26" key="1">
    <citation type="journal article" date="2023" name="Commun. Biol.">
        <title>Genome analysis of Parmales, the sister group of diatoms, reveals the evolutionary specialization of diatoms from phago-mixotrophs to photoautotrophs.</title>
        <authorList>
            <person name="Ban H."/>
            <person name="Sato S."/>
            <person name="Yoshikawa S."/>
            <person name="Yamada K."/>
            <person name="Nakamura Y."/>
            <person name="Ichinomiya M."/>
            <person name="Sato N."/>
            <person name="Blanc-Mathieu R."/>
            <person name="Endo H."/>
            <person name="Kuwata A."/>
            <person name="Ogata H."/>
        </authorList>
    </citation>
    <scope>NUCLEOTIDE SEQUENCE [LARGE SCALE GENOMIC DNA]</scope>
</reference>
<dbReference type="InterPro" id="IPR002374">
    <property type="entry name" value="cGMP_dep_kinase"/>
</dbReference>
<comment type="caution">
    <text evidence="25">The sequence shown here is derived from an EMBL/GenBank/DDBJ whole genome shotgun (WGS) entry which is preliminary data.</text>
</comment>
<comment type="subcellular location">
    <subcellularLocation>
        <location evidence="2">Endomembrane system</location>
    </subcellularLocation>
</comment>
<dbReference type="FunFam" id="1.10.510.10:FF:000210">
    <property type="entry name" value="Non-specific serine/threonine protein kinase"/>
    <property type="match status" value="1"/>
</dbReference>
<dbReference type="SMART" id="SM00100">
    <property type="entry name" value="cNMP"/>
    <property type="match status" value="3"/>
</dbReference>
<evidence type="ECO:0000259" key="22">
    <source>
        <dbReference type="PROSITE" id="PS50011"/>
    </source>
</evidence>
<evidence type="ECO:0000256" key="13">
    <source>
        <dbReference type="ARBA" id="ARBA00022842"/>
    </source>
</evidence>
<dbReference type="EMBL" id="BRYA01000171">
    <property type="protein sequence ID" value="GMI42403.1"/>
    <property type="molecule type" value="Genomic_DNA"/>
</dbReference>
<evidence type="ECO:0000256" key="11">
    <source>
        <dbReference type="ARBA" id="ARBA00022777"/>
    </source>
</evidence>
<evidence type="ECO:0000256" key="4">
    <source>
        <dbReference type="ARBA" id="ARBA00012428"/>
    </source>
</evidence>
<dbReference type="Proteomes" id="UP001165065">
    <property type="component" value="Unassembled WGS sequence"/>
</dbReference>
<dbReference type="Pfam" id="PF00027">
    <property type="entry name" value="cNMP_binding"/>
    <property type="match status" value="3"/>
</dbReference>
<dbReference type="InterPro" id="IPR008271">
    <property type="entry name" value="Ser/Thr_kinase_AS"/>
</dbReference>
<evidence type="ECO:0000256" key="6">
    <source>
        <dbReference type="ARBA" id="ARBA00022527"/>
    </source>
</evidence>
<comment type="similarity">
    <text evidence="3">Belongs to the protein kinase superfamily. AGC Ser/Thr protein kinase family. cGMP subfamily.</text>
</comment>
<dbReference type="Gene3D" id="1.10.510.10">
    <property type="entry name" value="Transferase(Phosphotransferase) domain 1"/>
    <property type="match status" value="1"/>
</dbReference>
<proteinExistence type="inferred from homology"/>
<dbReference type="OrthoDB" id="63267at2759"/>
<evidence type="ECO:0000256" key="3">
    <source>
        <dbReference type="ARBA" id="ARBA00006352"/>
    </source>
</evidence>
<keyword evidence="10 19" id="KW-0547">Nucleotide-binding</keyword>
<dbReference type="EC" id="2.7.11.12" evidence="4"/>
<dbReference type="AlphaFoldDB" id="A0A9W7GDU7"/>
<dbReference type="SUPFAM" id="SSF56112">
    <property type="entry name" value="Protein kinase-like (PK-like)"/>
    <property type="match status" value="1"/>
</dbReference>
<evidence type="ECO:0000256" key="9">
    <source>
        <dbReference type="ARBA" id="ARBA00022723"/>
    </source>
</evidence>
<evidence type="ECO:0000256" key="21">
    <source>
        <dbReference type="SAM" id="MobiDB-lite"/>
    </source>
</evidence>
<keyword evidence="13" id="KW-0460">Magnesium</keyword>
<dbReference type="SMART" id="SM00133">
    <property type="entry name" value="S_TK_X"/>
    <property type="match status" value="1"/>
</dbReference>
<evidence type="ECO:0000313" key="25">
    <source>
        <dbReference type="EMBL" id="GMI42403.1"/>
    </source>
</evidence>
<feature type="domain" description="Cyclic nucleotide-binding" evidence="23">
    <location>
        <begin position="372"/>
        <end position="469"/>
    </location>
</feature>
<dbReference type="InterPro" id="IPR018490">
    <property type="entry name" value="cNMP-bd_dom_sf"/>
</dbReference>
<dbReference type="GO" id="GO:0004692">
    <property type="term" value="F:cGMP-dependent protein kinase activity"/>
    <property type="evidence" value="ECO:0007669"/>
    <property type="project" value="UniProtKB-EC"/>
</dbReference>
<keyword evidence="7" id="KW-0140">cGMP</keyword>
<dbReference type="PIRSF" id="PIRSF000559">
    <property type="entry name" value="cGMP-dep_kinase"/>
    <property type="match status" value="1"/>
</dbReference>
<dbReference type="GO" id="GO:0030553">
    <property type="term" value="F:cGMP binding"/>
    <property type="evidence" value="ECO:0007669"/>
    <property type="project" value="UniProtKB-KW"/>
</dbReference>
<feature type="active site" description="Proton acceptor" evidence="18">
    <location>
        <position position="663"/>
    </location>
</feature>
<evidence type="ECO:0000256" key="17">
    <source>
        <dbReference type="ARBA" id="ARBA00047462"/>
    </source>
</evidence>
<dbReference type="CDD" id="cd00038">
    <property type="entry name" value="CAP_ED"/>
    <property type="match status" value="3"/>
</dbReference>
<dbReference type="InterPro" id="IPR000961">
    <property type="entry name" value="AGC-kinase_C"/>
</dbReference>
<evidence type="ECO:0000256" key="19">
    <source>
        <dbReference type="PIRSR" id="PIRSR000559-2"/>
    </source>
</evidence>
<keyword evidence="6" id="KW-0723">Serine/threonine-protein kinase</keyword>
<evidence type="ECO:0000256" key="14">
    <source>
        <dbReference type="ARBA" id="ARBA00022992"/>
    </source>
</evidence>
<dbReference type="PANTHER" id="PTHR24353:SF37">
    <property type="entry name" value="CAMP-DEPENDENT PROTEIN KINASE CATALYTIC SUBUNIT PRKX"/>
    <property type="match status" value="1"/>
</dbReference>
<evidence type="ECO:0000256" key="2">
    <source>
        <dbReference type="ARBA" id="ARBA00004308"/>
    </source>
</evidence>
<dbReference type="InterPro" id="IPR000595">
    <property type="entry name" value="cNMP-bd_dom"/>
</dbReference>